<dbReference type="Gene3D" id="3.40.50.1000">
    <property type="entry name" value="HAD superfamily/HAD-like"/>
    <property type="match status" value="1"/>
</dbReference>
<dbReference type="NCBIfam" id="TIGR01484">
    <property type="entry name" value="HAD-SF-IIB"/>
    <property type="match status" value="1"/>
</dbReference>
<accession>A0A378LV01</accession>
<evidence type="ECO:0000256" key="1">
    <source>
        <dbReference type="ARBA" id="ARBA00006330"/>
    </source>
</evidence>
<dbReference type="Pfam" id="PF00982">
    <property type="entry name" value="Glyco_transf_20"/>
    <property type="match status" value="1"/>
</dbReference>
<dbReference type="GO" id="GO:0003825">
    <property type="term" value="F:alpha,alpha-trehalose-phosphate synthase (UDP-forming) activity"/>
    <property type="evidence" value="ECO:0007669"/>
    <property type="project" value="TreeGrafter"/>
</dbReference>
<dbReference type="STRING" id="1122170.GCA_000701265_00640"/>
<dbReference type="InterPro" id="IPR006379">
    <property type="entry name" value="HAD-SF_hydro_IIB"/>
</dbReference>
<sequence>MRLIIISNRLPITIIKDKSQIYFQQSIGGLATGLNTFLEEFSAVETVEWLWVGWPGSHSDNIIKDIHIHELQKQNLFPIIFPEKTMDKFYQGFCNKTLWPLFHYFTEFATYDEENWHTYKAVNEAFANKLTTLIRPDDILWINDYHLLLLPSLLNAGFPNIPIGFFFHTPFPAYEVFQLIPKNWRSELLKGLLGADLIGFHTSEYAQNFLHSVSLNLGYEHNMGVITTKDKLIKTKVFPMGIAFNKIQHIAGSSKTQNKKEELQKSLQKTKIILSVDRLDYTKGIINRLQAYELFLEKNENWHKKATLVLIVAPSRDSVSHYQSMKKKIEECVSHINGKYGDIDWMPILYQYKNIEFEDLIALYGISDAILVTPIRDGMNLIAKEYIASRIDKKGVLILSETAGAAKELSESFIVNPNSIEEIASAIKMSLSLNEQEQILRNHLMQRRLKNYDVICWGNEFIDELVQTKEQNEIFSAKTLQLHDKQKFIEHYHRASKRLILLDYDGTLVPYTIHPQEAKPDTGLLDTLFSLTADPRNNVVIISGRDKDTLNQWFYSLPIHMIGEHGACIKEIGKQWDILTQKKCDWKESILSLLNKYADRLPGAFIEEKEFSLAWHYRNTLPEQSLYIVKELTDDLVHFVAHGDLQVLWGNKVIELRHANLNKGNATLYFILKSHYDFIMAIGDDVTDEDMFKVLPETAYSIKVGIGASHAKYHLKNHNQVVDLLNLLSQRVNLT</sequence>
<dbReference type="GO" id="GO:0000287">
    <property type="term" value="F:magnesium ion binding"/>
    <property type="evidence" value="ECO:0007669"/>
    <property type="project" value="UniProtKB-ARBA"/>
</dbReference>
<dbReference type="InterPro" id="IPR003337">
    <property type="entry name" value="Trehalose_PPase"/>
</dbReference>
<dbReference type="GO" id="GO:0005829">
    <property type="term" value="C:cytosol"/>
    <property type="evidence" value="ECO:0007669"/>
    <property type="project" value="TreeGrafter"/>
</dbReference>
<dbReference type="Gene3D" id="3.40.50.2000">
    <property type="entry name" value="Glycogen Phosphorylase B"/>
    <property type="match status" value="2"/>
</dbReference>
<name>A0A378LV01_9GAMM</name>
<gene>
    <name evidence="3" type="primary">otsA</name>
    <name evidence="3" type="ORF">NCTC11532_01846</name>
</gene>
<dbReference type="RefSeq" id="WP_031565167.1">
    <property type="nucleotide sequence ID" value="NZ_CAAAIS010000001.1"/>
</dbReference>
<comment type="similarity">
    <text evidence="1">In the C-terminal section; belongs to the trehalose phosphatase family.</text>
</comment>
<dbReference type="AlphaFoldDB" id="A0A378LV01"/>
<dbReference type="NCBIfam" id="TIGR00685">
    <property type="entry name" value="T6PP"/>
    <property type="match status" value="1"/>
</dbReference>
<dbReference type="SUPFAM" id="SSF56784">
    <property type="entry name" value="HAD-like"/>
    <property type="match status" value="1"/>
</dbReference>
<keyword evidence="3" id="KW-0808">Transferase</keyword>
<protein>
    <submittedName>
        <fullName evidence="3">Trehalose-phosphate synthase</fullName>
        <ecNumber evidence="3">2.4.1.-</ecNumber>
    </submittedName>
</protein>
<proteinExistence type="inferred from homology"/>
<evidence type="ECO:0000256" key="2">
    <source>
        <dbReference type="ARBA" id="ARBA00008799"/>
    </source>
</evidence>
<dbReference type="PANTHER" id="PTHR10788">
    <property type="entry name" value="TREHALOSE-6-PHOSPHATE SYNTHASE"/>
    <property type="match status" value="1"/>
</dbReference>
<dbReference type="InterPro" id="IPR023214">
    <property type="entry name" value="HAD_sf"/>
</dbReference>
<dbReference type="GO" id="GO:0005992">
    <property type="term" value="P:trehalose biosynthetic process"/>
    <property type="evidence" value="ECO:0007669"/>
    <property type="project" value="InterPro"/>
</dbReference>
<dbReference type="PANTHER" id="PTHR10788:SF106">
    <property type="entry name" value="BCDNA.GH08860"/>
    <property type="match status" value="1"/>
</dbReference>
<dbReference type="Pfam" id="PF02358">
    <property type="entry name" value="Trehalose_PPase"/>
    <property type="match status" value="1"/>
</dbReference>
<dbReference type="SUPFAM" id="SSF53756">
    <property type="entry name" value="UDP-Glycosyltransferase/glycogen phosphorylase"/>
    <property type="match status" value="1"/>
</dbReference>
<comment type="similarity">
    <text evidence="2">Belongs to the glycosyltransferase 20 family.</text>
</comment>
<dbReference type="CDD" id="cd01627">
    <property type="entry name" value="HAD_TPP"/>
    <property type="match status" value="1"/>
</dbReference>
<dbReference type="CDD" id="cd03788">
    <property type="entry name" value="GT20_TPS"/>
    <property type="match status" value="1"/>
</dbReference>
<keyword evidence="4" id="KW-1185">Reference proteome</keyword>
<dbReference type="GO" id="GO:0004805">
    <property type="term" value="F:trehalose-phosphatase activity"/>
    <property type="evidence" value="ECO:0007669"/>
    <property type="project" value="TreeGrafter"/>
</dbReference>
<reference evidence="3 4" key="1">
    <citation type="submission" date="2018-06" db="EMBL/GenBank/DDBJ databases">
        <authorList>
            <consortium name="Pathogen Informatics"/>
            <person name="Doyle S."/>
        </authorList>
    </citation>
    <scope>NUCLEOTIDE SEQUENCE [LARGE SCALE GENOMIC DNA]</scope>
    <source>
        <strain evidence="3 4">NCTC11532</strain>
    </source>
</reference>
<dbReference type="NCBIfam" id="NF011071">
    <property type="entry name" value="PRK14501.1"/>
    <property type="match status" value="1"/>
</dbReference>
<dbReference type="InterPro" id="IPR036412">
    <property type="entry name" value="HAD-like_sf"/>
</dbReference>
<dbReference type="Gene3D" id="3.30.70.1020">
    <property type="entry name" value="Trehalose-6-phosphate phosphatase related protein, domain 2"/>
    <property type="match status" value="1"/>
</dbReference>
<evidence type="ECO:0000313" key="3">
    <source>
        <dbReference type="EMBL" id="STY29648.1"/>
    </source>
</evidence>
<dbReference type="EMBL" id="UGPB01000001">
    <property type="protein sequence ID" value="STY29648.1"/>
    <property type="molecule type" value="Genomic_DNA"/>
</dbReference>
<organism evidence="3 4">
    <name type="scientific">Legionella wadsworthii</name>
    <dbReference type="NCBI Taxonomy" id="28088"/>
    <lineage>
        <taxon>Bacteria</taxon>
        <taxon>Pseudomonadati</taxon>
        <taxon>Pseudomonadota</taxon>
        <taxon>Gammaproteobacteria</taxon>
        <taxon>Legionellales</taxon>
        <taxon>Legionellaceae</taxon>
        <taxon>Legionella</taxon>
    </lineage>
</organism>
<dbReference type="Proteomes" id="UP000255297">
    <property type="component" value="Unassembled WGS sequence"/>
</dbReference>
<dbReference type="InterPro" id="IPR001830">
    <property type="entry name" value="Glyco_trans_20"/>
</dbReference>
<dbReference type="EC" id="2.4.1.-" evidence="3"/>
<dbReference type="OrthoDB" id="9815690at2"/>
<evidence type="ECO:0000313" key="4">
    <source>
        <dbReference type="Proteomes" id="UP000255297"/>
    </source>
</evidence>
<keyword evidence="3" id="KW-0328">Glycosyltransferase</keyword>